<feature type="DNA-binding region" description="H-T-H motif" evidence="4">
    <location>
        <begin position="29"/>
        <end position="48"/>
    </location>
</feature>
<feature type="domain" description="HTH tetR-type" evidence="5">
    <location>
        <begin position="6"/>
        <end position="66"/>
    </location>
</feature>
<dbReference type="Gene3D" id="1.10.357.10">
    <property type="entry name" value="Tetracycline Repressor, domain 2"/>
    <property type="match status" value="1"/>
</dbReference>
<organism evidence="6 7">
    <name type="scientific">Acinetobacter venetianus</name>
    <dbReference type="NCBI Taxonomy" id="52133"/>
    <lineage>
        <taxon>Bacteria</taxon>
        <taxon>Pseudomonadati</taxon>
        <taxon>Pseudomonadota</taxon>
        <taxon>Gammaproteobacteria</taxon>
        <taxon>Moraxellales</taxon>
        <taxon>Moraxellaceae</taxon>
        <taxon>Acinetobacter</taxon>
    </lineage>
</organism>
<dbReference type="RefSeq" id="WP_061524344.1">
    <property type="nucleotide sequence ID" value="NZ_JRHX01000034.1"/>
</dbReference>
<gene>
    <name evidence="6" type="primary">comR_1</name>
    <name evidence="6" type="ORF">AVENLUH13518_01163</name>
</gene>
<evidence type="ECO:0000256" key="3">
    <source>
        <dbReference type="ARBA" id="ARBA00023163"/>
    </source>
</evidence>
<keyword evidence="1" id="KW-0805">Transcription regulation</keyword>
<protein>
    <submittedName>
        <fullName evidence="6">HTH-type transcriptional repressor ComR</fullName>
    </submittedName>
</protein>
<dbReference type="Gene3D" id="1.10.10.60">
    <property type="entry name" value="Homeodomain-like"/>
    <property type="match status" value="1"/>
</dbReference>
<comment type="caution">
    <text evidence="6">The sequence shown here is derived from an EMBL/GenBank/DDBJ whole genome shotgun (WGS) entry which is preliminary data.</text>
</comment>
<dbReference type="Pfam" id="PF16925">
    <property type="entry name" value="TetR_C_13"/>
    <property type="match status" value="1"/>
</dbReference>
<dbReference type="InterPro" id="IPR001647">
    <property type="entry name" value="HTH_TetR"/>
</dbReference>
<accession>A0A150HWU2</accession>
<evidence type="ECO:0000313" key="7">
    <source>
        <dbReference type="Proteomes" id="UP000075544"/>
    </source>
</evidence>
<dbReference type="PANTHER" id="PTHR47506">
    <property type="entry name" value="TRANSCRIPTIONAL REGULATORY PROTEIN"/>
    <property type="match status" value="1"/>
</dbReference>
<dbReference type="EMBL" id="JRHX01000034">
    <property type="protein sequence ID" value="KXZ71587.1"/>
    <property type="molecule type" value="Genomic_DNA"/>
</dbReference>
<dbReference type="AlphaFoldDB" id="A0A150HWU2"/>
<keyword evidence="3" id="KW-0804">Transcription</keyword>
<dbReference type="GO" id="GO:0003677">
    <property type="term" value="F:DNA binding"/>
    <property type="evidence" value="ECO:0007669"/>
    <property type="project" value="UniProtKB-UniRule"/>
</dbReference>
<dbReference type="InterPro" id="IPR036271">
    <property type="entry name" value="Tet_transcr_reg_TetR-rel_C_sf"/>
</dbReference>
<name>A0A150HWU2_9GAMM</name>
<dbReference type="PROSITE" id="PS50977">
    <property type="entry name" value="HTH_TETR_2"/>
    <property type="match status" value="1"/>
</dbReference>
<dbReference type="SUPFAM" id="SSF46689">
    <property type="entry name" value="Homeodomain-like"/>
    <property type="match status" value="1"/>
</dbReference>
<dbReference type="InterPro" id="IPR009057">
    <property type="entry name" value="Homeodomain-like_sf"/>
</dbReference>
<dbReference type="InterPro" id="IPR011075">
    <property type="entry name" value="TetR_C"/>
</dbReference>
<dbReference type="Proteomes" id="UP000075544">
    <property type="component" value="Unassembled WGS sequence"/>
</dbReference>
<dbReference type="GeneID" id="60734383"/>
<proteinExistence type="predicted"/>
<evidence type="ECO:0000256" key="4">
    <source>
        <dbReference type="PROSITE-ProRule" id="PRU00335"/>
    </source>
</evidence>
<dbReference type="Pfam" id="PF00440">
    <property type="entry name" value="TetR_N"/>
    <property type="match status" value="1"/>
</dbReference>
<evidence type="ECO:0000256" key="2">
    <source>
        <dbReference type="ARBA" id="ARBA00023125"/>
    </source>
</evidence>
<keyword evidence="2 4" id="KW-0238">DNA-binding</keyword>
<evidence type="ECO:0000256" key="1">
    <source>
        <dbReference type="ARBA" id="ARBA00023015"/>
    </source>
</evidence>
<dbReference type="PANTHER" id="PTHR47506:SF10">
    <property type="entry name" value="TRANSCRIPTIONAL REGULATORY PROTEIN"/>
    <property type="match status" value="1"/>
</dbReference>
<reference evidence="6 7" key="1">
    <citation type="journal article" date="2016" name="Sci. Rep.">
        <title>Genomic and phenotypic characterization of the species Acinetobacter venetianus.</title>
        <authorList>
            <person name="Fondi M."/>
            <person name="Maida I."/>
            <person name="Perrin E."/>
            <person name="Orlandini V."/>
            <person name="La Torre L."/>
            <person name="Bosi E."/>
            <person name="Negroni A."/>
            <person name="Zanaroli G."/>
            <person name="Fava F."/>
            <person name="Decorosi F."/>
            <person name="Giovannetti L."/>
            <person name="Viti C."/>
            <person name="Vaneechoutte M."/>
            <person name="Dijkshoorn L."/>
            <person name="Fani R."/>
        </authorList>
    </citation>
    <scope>NUCLEOTIDE SEQUENCE [LARGE SCALE GENOMIC DNA]</scope>
    <source>
        <strain evidence="6 7">LUH13518</strain>
    </source>
</reference>
<dbReference type="PRINTS" id="PR00455">
    <property type="entry name" value="HTHTETR"/>
</dbReference>
<sequence length="193" mass="22049">MARPREFDEREVLLQAMRVFWSQGYESTSLTDLLKATGLSKSSLYDTFGNKRELFLAAFEIYQQERMRMLNIYLTSEATAYASISAFFNMVLEHARAEEKPFGCMSCNEAVEFGPHDLQVQQLIERDFLGIENAFVDAIERGKIDGSISESKDAKKIARFLMINHQGLQLMARANTEIERLEDALSVMLEALQ</sequence>
<evidence type="ECO:0000259" key="5">
    <source>
        <dbReference type="PROSITE" id="PS50977"/>
    </source>
</evidence>
<evidence type="ECO:0000313" key="6">
    <source>
        <dbReference type="EMBL" id="KXZ71587.1"/>
    </source>
</evidence>
<dbReference type="PATRIC" id="fig|52133.19.peg.1188"/>
<dbReference type="SUPFAM" id="SSF48498">
    <property type="entry name" value="Tetracyclin repressor-like, C-terminal domain"/>
    <property type="match status" value="1"/>
</dbReference>